<sequence>MFKNKKRLEFDGHSITVNYSGLSGKLKVLEGERVILEKFLWQPYKSYTITLAEERYQVKALLFPVNSIGIYQDKRIICKSLFPKLKYTGLVTFSLSSIKGLALFLSLMMG</sequence>
<reference evidence="2" key="1">
    <citation type="submission" date="2021-05" db="EMBL/GenBank/DDBJ databases">
        <title>Molecular characterization for Shewanella algae harboring chromosomal blaOXA-55-like strains isolated from clinical and environment sample.</title>
        <authorList>
            <person name="Ohama Y."/>
            <person name="Aoki K."/>
            <person name="Harada S."/>
            <person name="Moriya K."/>
            <person name="Ishii Y."/>
            <person name="Tateda K."/>
        </authorList>
    </citation>
    <scope>NUCLEOTIDE SEQUENCE</scope>
    <source>
        <strain evidence="2">JCM 11563</strain>
    </source>
</reference>
<protein>
    <submittedName>
        <fullName evidence="2">Uncharacterized protein</fullName>
    </submittedName>
</protein>
<gene>
    <name evidence="2" type="ORF">TUM4438_16390</name>
</gene>
<keyword evidence="1" id="KW-0472">Membrane</keyword>
<keyword evidence="1" id="KW-0812">Transmembrane</keyword>
<comment type="caution">
    <text evidence="2">The sequence shown here is derived from an EMBL/GenBank/DDBJ whole genome shotgun (WGS) entry which is preliminary data.</text>
</comment>
<evidence type="ECO:0000313" key="3">
    <source>
        <dbReference type="Proteomes" id="UP000887104"/>
    </source>
</evidence>
<proteinExistence type="predicted"/>
<dbReference type="Proteomes" id="UP000887104">
    <property type="component" value="Unassembled WGS sequence"/>
</dbReference>
<keyword evidence="3" id="KW-1185">Reference proteome</keyword>
<keyword evidence="1" id="KW-1133">Transmembrane helix</keyword>
<dbReference type="RefSeq" id="WP_220780695.1">
    <property type="nucleotide sequence ID" value="NZ_BPEY01000023.1"/>
</dbReference>
<organism evidence="2 3">
    <name type="scientific">Shewanella sairae</name>
    <dbReference type="NCBI Taxonomy" id="190310"/>
    <lineage>
        <taxon>Bacteria</taxon>
        <taxon>Pseudomonadati</taxon>
        <taxon>Pseudomonadota</taxon>
        <taxon>Gammaproteobacteria</taxon>
        <taxon>Alteromonadales</taxon>
        <taxon>Shewanellaceae</taxon>
        <taxon>Shewanella</taxon>
    </lineage>
</organism>
<name>A0ABQ4PC05_9GAMM</name>
<evidence type="ECO:0000256" key="1">
    <source>
        <dbReference type="SAM" id="Phobius"/>
    </source>
</evidence>
<feature type="transmembrane region" description="Helical" evidence="1">
    <location>
        <begin position="87"/>
        <end position="109"/>
    </location>
</feature>
<accession>A0ABQ4PC05</accession>
<dbReference type="EMBL" id="BPEY01000023">
    <property type="protein sequence ID" value="GIU44666.1"/>
    <property type="molecule type" value="Genomic_DNA"/>
</dbReference>
<evidence type="ECO:0000313" key="2">
    <source>
        <dbReference type="EMBL" id="GIU44666.1"/>
    </source>
</evidence>